<name>A0A1L8SVC2_9ENTE</name>
<reference evidence="2 3" key="1">
    <citation type="submission" date="2014-12" db="EMBL/GenBank/DDBJ databases">
        <title>Draft genome sequences of 29 type strains of Enterococci.</title>
        <authorList>
            <person name="Zhong Z."/>
            <person name="Sun Z."/>
            <person name="Liu W."/>
            <person name="Zhang W."/>
            <person name="Zhang H."/>
        </authorList>
    </citation>
    <scope>NUCLEOTIDE SEQUENCE [LARGE SCALE GENOMIC DNA]</scope>
    <source>
        <strain evidence="2 3">DSM 22802</strain>
    </source>
</reference>
<feature type="compositionally biased region" description="Basic and acidic residues" evidence="1">
    <location>
        <begin position="95"/>
        <end position="107"/>
    </location>
</feature>
<feature type="region of interest" description="Disordered" evidence="1">
    <location>
        <begin position="56"/>
        <end position="135"/>
    </location>
</feature>
<dbReference type="PIRSF" id="PIRSF021328">
    <property type="entry name" value="UCP021328"/>
    <property type="match status" value="1"/>
</dbReference>
<organism evidence="2 3">
    <name type="scientific">Enterococcus devriesei</name>
    <dbReference type="NCBI Taxonomy" id="319970"/>
    <lineage>
        <taxon>Bacteria</taxon>
        <taxon>Bacillati</taxon>
        <taxon>Bacillota</taxon>
        <taxon>Bacilli</taxon>
        <taxon>Lactobacillales</taxon>
        <taxon>Enterococcaceae</taxon>
        <taxon>Enterococcus</taxon>
    </lineage>
</organism>
<dbReference type="EMBL" id="JXKM01000004">
    <property type="protein sequence ID" value="OJG36021.1"/>
    <property type="molecule type" value="Genomic_DNA"/>
</dbReference>
<evidence type="ECO:0000313" key="2">
    <source>
        <dbReference type="EMBL" id="OJG36021.1"/>
    </source>
</evidence>
<dbReference type="Pfam" id="PF11208">
    <property type="entry name" value="DUF2992"/>
    <property type="match status" value="1"/>
</dbReference>
<dbReference type="OrthoDB" id="4570726at2"/>
<comment type="caution">
    <text evidence="2">The sequence shown here is derived from an EMBL/GenBank/DDBJ whole genome shotgun (WGS) entry which is preliminary data.</text>
</comment>
<evidence type="ECO:0000256" key="1">
    <source>
        <dbReference type="SAM" id="MobiDB-lite"/>
    </source>
</evidence>
<sequence>MKLTIYFDGSFWCGLVENEIDGHYQAIRYVFGPEPKDADVLAFIFEQLPQLLERSGSVAAEKKSNKKQNPKRLQRLINREKRKPVVSTKAQRTMSELRDQAKIENKANKRQKKAALINERFQKRQEKKREKHKGH</sequence>
<accession>A0A1L8SVC2</accession>
<dbReference type="InterPro" id="IPR016787">
    <property type="entry name" value="UCP021328"/>
</dbReference>
<dbReference type="RefSeq" id="WP_071861979.1">
    <property type="nucleotide sequence ID" value="NZ_CAURXW010000002.1"/>
</dbReference>
<proteinExistence type="predicted"/>
<protein>
    <recommendedName>
        <fullName evidence="4">DUF2992 domain-containing protein</fullName>
    </recommendedName>
</protein>
<evidence type="ECO:0008006" key="4">
    <source>
        <dbReference type="Google" id="ProtNLM"/>
    </source>
</evidence>
<feature type="compositionally biased region" description="Basic residues" evidence="1">
    <location>
        <begin position="64"/>
        <end position="84"/>
    </location>
</feature>
<dbReference type="Proteomes" id="UP000183700">
    <property type="component" value="Unassembled WGS sequence"/>
</dbReference>
<keyword evidence="3" id="KW-1185">Reference proteome</keyword>
<dbReference type="STRING" id="319970.RV00_GL002165"/>
<gene>
    <name evidence="2" type="ORF">RV00_GL002165</name>
</gene>
<evidence type="ECO:0000313" key="3">
    <source>
        <dbReference type="Proteomes" id="UP000183700"/>
    </source>
</evidence>
<dbReference type="AlphaFoldDB" id="A0A1L8SVC2"/>